<dbReference type="Proteomes" id="UP000777482">
    <property type="component" value="Unassembled WGS sequence"/>
</dbReference>
<dbReference type="AlphaFoldDB" id="A0A9P7B8R2"/>
<dbReference type="SUPFAM" id="SSF160369">
    <property type="entry name" value="Ribosomal protein L10-like"/>
    <property type="match status" value="1"/>
</dbReference>
<dbReference type="InterPro" id="IPR047865">
    <property type="entry name" value="Ribosomal_uL10_bac_type"/>
</dbReference>
<proteinExistence type="inferred from homology"/>
<organism evidence="3 4">
    <name type="scientific">Rhodotorula mucilaginosa</name>
    <name type="common">Yeast</name>
    <name type="synonym">Rhodotorula rubra</name>
    <dbReference type="NCBI Taxonomy" id="5537"/>
    <lineage>
        <taxon>Eukaryota</taxon>
        <taxon>Fungi</taxon>
        <taxon>Dikarya</taxon>
        <taxon>Basidiomycota</taxon>
        <taxon>Pucciniomycotina</taxon>
        <taxon>Microbotryomycetes</taxon>
        <taxon>Sporidiobolales</taxon>
        <taxon>Sporidiobolaceae</taxon>
        <taxon>Rhodotorula</taxon>
    </lineage>
</organism>
<evidence type="ECO:0000256" key="1">
    <source>
        <dbReference type="ARBA" id="ARBA00008889"/>
    </source>
</evidence>
<dbReference type="OrthoDB" id="360689at2759"/>
<reference evidence="3 4" key="1">
    <citation type="submission" date="2020-11" db="EMBL/GenBank/DDBJ databases">
        <title>Kefir isolates.</title>
        <authorList>
            <person name="Marcisauskas S."/>
            <person name="Kim Y."/>
            <person name="Blasche S."/>
        </authorList>
    </citation>
    <scope>NUCLEOTIDE SEQUENCE [LARGE SCALE GENOMIC DNA]</scope>
    <source>
        <strain evidence="3 4">KR</strain>
    </source>
</reference>
<name>A0A9P7B8R2_RHOMI</name>
<dbReference type="PANTHER" id="PTHR11560">
    <property type="entry name" value="39S RIBOSOMAL PROTEIN L10, MITOCHONDRIAL"/>
    <property type="match status" value="1"/>
</dbReference>
<keyword evidence="4" id="KW-1185">Reference proteome</keyword>
<evidence type="ECO:0000313" key="3">
    <source>
        <dbReference type="EMBL" id="KAG0666319.1"/>
    </source>
</evidence>
<dbReference type="InterPro" id="IPR043141">
    <property type="entry name" value="Ribosomal_uL10-like_sf"/>
</dbReference>
<protein>
    <submittedName>
        <fullName evidence="3">Uncharacterized protein</fullName>
    </submittedName>
</protein>
<evidence type="ECO:0000313" key="4">
    <source>
        <dbReference type="Proteomes" id="UP000777482"/>
    </source>
</evidence>
<comment type="caution">
    <text evidence="3">The sequence shown here is derived from an EMBL/GenBank/DDBJ whole genome shotgun (WGS) entry which is preliminary data.</text>
</comment>
<evidence type="ECO:0000256" key="2">
    <source>
        <dbReference type="SAM" id="MobiDB-lite"/>
    </source>
</evidence>
<dbReference type="EMBL" id="PUHQ01000005">
    <property type="protein sequence ID" value="KAG0666319.1"/>
    <property type="molecule type" value="Genomic_DNA"/>
</dbReference>
<gene>
    <name evidence="3" type="ORF">C6P46_004886</name>
</gene>
<sequence length="317" mass="33583">MPLGTGREGGAPPAQSHRRRSAFAMAARVDVPEPASQPDPRLNFNERELAHTRLRLHAAMPRPTVRVQAAAAGARRTFPAAKALAFREQAHLLTHNDLVLFLRPGDFAAHEWRTIRQQIAAVPPPPASSEGSIPTTAEGNQLRLTYLRPGLVPAIVRTLQQQRTQGTAVPDTSLLADASHSSGPLAALTAPTLHPPTLLRVLTLLQTFSRTPPPNAPPPPPPVKGKDAPPIVVERLKLLSSLLDQTTAADPDQTTKIANLPPIEVLQAQIVGLLSAPGARITGVVSARASELARTLEGFKLGLEEAAAPSSSESPSA</sequence>
<dbReference type="Gene3D" id="6.10.250.290">
    <property type="match status" value="1"/>
</dbReference>
<feature type="region of interest" description="Disordered" evidence="2">
    <location>
        <begin position="1"/>
        <end position="22"/>
    </location>
</feature>
<comment type="similarity">
    <text evidence="1">Belongs to the universal ribosomal protein uL10 family.</text>
</comment>
<accession>A0A9P7B8R2</accession>